<proteinExistence type="predicted"/>
<reference evidence="2 3" key="1">
    <citation type="submission" date="2019-04" db="EMBL/GenBank/DDBJ databases">
        <title>Genome sequence of Bacillus hwajinpoensis strain Y2.</title>
        <authorList>
            <person name="Fair J.L."/>
            <person name="Maclea K.S."/>
        </authorList>
    </citation>
    <scope>NUCLEOTIDE SEQUENCE [LARGE SCALE GENOMIC DNA]</scope>
    <source>
        <strain evidence="2 3">Y2</strain>
    </source>
</reference>
<name>A0A4U1MKT7_9BACL</name>
<gene>
    <name evidence="2" type="ORF">FBF83_10610</name>
</gene>
<feature type="region of interest" description="Disordered" evidence="1">
    <location>
        <begin position="1"/>
        <end position="42"/>
    </location>
</feature>
<protein>
    <submittedName>
        <fullName evidence="2">Uncharacterized protein</fullName>
    </submittedName>
</protein>
<dbReference type="AlphaFoldDB" id="A0A4U1MKT7"/>
<sequence length="82" mass="9544">MLDSCGISGTGETPQARPKRAEEAHRPPRGKRAPGAQISHHSYRNNVYKNSRYHSRSVNTILRRYENVLYSRNRLLLLKILW</sequence>
<dbReference type="EMBL" id="SWFM01000002">
    <property type="protein sequence ID" value="TKD71040.1"/>
    <property type="molecule type" value="Genomic_DNA"/>
</dbReference>
<evidence type="ECO:0000256" key="1">
    <source>
        <dbReference type="SAM" id="MobiDB-lite"/>
    </source>
</evidence>
<comment type="caution">
    <text evidence="2">The sequence shown here is derived from an EMBL/GenBank/DDBJ whole genome shotgun (WGS) entry which is preliminary data.</text>
</comment>
<organism evidence="2 3">
    <name type="scientific">Guptibacillus hwajinpoensis</name>
    <dbReference type="NCBI Taxonomy" id="208199"/>
    <lineage>
        <taxon>Bacteria</taxon>
        <taxon>Bacillati</taxon>
        <taxon>Bacillota</taxon>
        <taxon>Bacilli</taxon>
        <taxon>Bacillales</taxon>
        <taxon>Guptibacillaceae</taxon>
        <taxon>Guptibacillus</taxon>
    </lineage>
</organism>
<evidence type="ECO:0000313" key="3">
    <source>
        <dbReference type="Proteomes" id="UP000310541"/>
    </source>
</evidence>
<accession>A0A4U1MKT7</accession>
<dbReference type="OrthoDB" id="2943753at2"/>
<evidence type="ECO:0000313" key="2">
    <source>
        <dbReference type="EMBL" id="TKD71040.1"/>
    </source>
</evidence>
<dbReference type="Proteomes" id="UP000310541">
    <property type="component" value="Unassembled WGS sequence"/>
</dbReference>